<evidence type="ECO:0000313" key="3">
    <source>
        <dbReference type="Proteomes" id="UP000002384"/>
    </source>
</evidence>
<dbReference type="OrthoDB" id="14972at1118"/>
<gene>
    <name evidence="2" type="ordered locus">PCC7424_5468</name>
    <name evidence="1" type="ordered locus">PCC7424_5673</name>
</gene>
<dbReference type="RefSeq" id="WP_012599546.1">
    <property type="nucleotide sequence ID" value="NC_011737.1"/>
</dbReference>
<keyword evidence="3" id="KW-1185">Reference proteome</keyword>
<protein>
    <submittedName>
        <fullName evidence="1">Uncharacterized protein</fullName>
    </submittedName>
</protein>
<dbReference type="KEGG" id="cyc:PCC7424_5468"/>
<geneLocation type="plasmid" evidence="2 3">
    <name>pP742402</name>
</geneLocation>
<dbReference type="AlphaFoldDB" id="B7KLR8"/>
<sequence length="118" mass="13972">MTSRPTTKIPRSELNSLRAFYQLPQEENVLEYLEHHQHLLLILEQGKTIINDTFPNFAVYLEVVTDPDSGESLLAIYIKRQEEDVEIALDLIEKVYDEWLAKYNAEVRSQLLLRYDYR</sequence>
<keyword evidence="1" id="KW-0614">Plasmid</keyword>
<dbReference type="KEGG" id="cyc:PCC7424_5673"/>
<organism evidence="1 3">
    <name type="scientific">Gloeothece citriformis (strain PCC 7424)</name>
    <name type="common">Cyanothece sp. (strain PCC 7424)</name>
    <dbReference type="NCBI Taxonomy" id="65393"/>
    <lineage>
        <taxon>Bacteria</taxon>
        <taxon>Bacillati</taxon>
        <taxon>Cyanobacteriota</taxon>
        <taxon>Cyanophyceae</taxon>
        <taxon>Oscillatoriophycideae</taxon>
        <taxon>Chroococcales</taxon>
        <taxon>Aphanothecaceae</taxon>
        <taxon>Gloeothece</taxon>
        <taxon>Gloeothece citriformis</taxon>
    </lineage>
</organism>
<reference evidence="2" key="2">
    <citation type="submission" date="2008-12" db="EMBL/GenBank/DDBJ databases">
        <title>Complete sequence of plasmid2 of Cyanothece sp. PCC 7424.</title>
        <authorList>
            <consortium name="US DOE Joint Genome Institute"/>
            <person name="Lucas S."/>
            <person name="Copeland A."/>
            <person name="Lapidus A."/>
            <person name="Glavina del Rio T."/>
            <person name="Dalin E."/>
            <person name="Tice H."/>
            <person name="Bruce D."/>
            <person name="Goodwin L."/>
            <person name="Pitluck S."/>
            <person name="Chertkov O."/>
            <person name="Brettin T."/>
            <person name="Detter J.C."/>
            <person name="Han C."/>
            <person name="Larimer F."/>
            <person name="Land M."/>
            <person name="Hauser L."/>
            <person name="Kyrpides N."/>
            <person name="Mikhailova N."/>
            <person name="Liberton M."/>
            <person name="Stoeckel J."/>
            <person name="Banerjee A."/>
            <person name="Singh A."/>
            <person name="Page L."/>
            <person name="Sato H."/>
            <person name="Zhao L."/>
            <person name="Sherman L."/>
            <person name="Pakrasi H."/>
            <person name="Richardson P."/>
        </authorList>
    </citation>
    <scope>NUCLEOTIDE SEQUENCE</scope>
    <source>
        <strain evidence="2">PCC 7424</strain>
        <plasmid evidence="2">pP742402</plasmid>
    </source>
</reference>
<dbReference type="HOGENOM" id="CLU_2057498_0_0_3"/>
<accession>B7KLR8</accession>
<geneLocation type="plasmid" evidence="1 3">
    <name>pP742401</name>
</geneLocation>
<evidence type="ECO:0000313" key="1">
    <source>
        <dbReference type="EMBL" id="ACK73740.1"/>
    </source>
</evidence>
<dbReference type="Proteomes" id="UP000002384">
    <property type="component" value="Plasmid pP742402"/>
</dbReference>
<proteinExistence type="predicted"/>
<dbReference type="Proteomes" id="UP000002384">
    <property type="component" value="Plasmid pP742401"/>
</dbReference>
<reference evidence="3" key="3">
    <citation type="journal article" date="2011" name="MBio">
        <title>Novel metabolic attributes of the genus Cyanothece, comprising a group of unicellular nitrogen-fixing Cyanobacteria.</title>
        <authorList>
            <person name="Bandyopadhyay A."/>
            <person name="Elvitigala T."/>
            <person name="Welsh E."/>
            <person name="Stockel J."/>
            <person name="Liberton M."/>
            <person name="Min H."/>
            <person name="Sherman L.A."/>
            <person name="Pakrasi H.B."/>
        </authorList>
    </citation>
    <scope>NUCLEOTIDE SEQUENCE [LARGE SCALE GENOMIC DNA]</scope>
    <source>
        <strain evidence="3">PCC 7424</strain>
        <plasmid evidence="3">pP742401</plasmid>
        <plasmid evidence="3">pP742402</plasmid>
    </source>
</reference>
<dbReference type="EMBL" id="CP001292">
    <property type="protein sequence ID" value="ACK73740.1"/>
    <property type="molecule type" value="Genomic_DNA"/>
</dbReference>
<reference evidence="1" key="1">
    <citation type="submission" date="2008-12" db="EMBL/GenBank/DDBJ databases">
        <title>Complete sequence of plasmid1 of Cyanothece sp. PCC 7424.</title>
        <authorList>
            <consortium name="US DOE Joint Genome Institute"/>
            <person name="Lucas S."/>
            <person name="Copeland A."/>
            <person name="Lapidus A."/>
            <person name="Glavina del Rio T."/>
            <person name="Dalin E."/>
            <person name="Tice H."/>
            <person name="Bruce D."/>
            <person name="Goodwin L."/>
            <person name="Pitluck S."/>
            <person name="Chertkov O."/>
            <person name="Brettin T."/>
            <person name="Detter J.C."/>
            <person name="Han C."/>
            <person name="Larimer F."/>
            <person name="Land M."/>
            <person name="Hauser L."/>
            <person name="Kyrpides N."/>
            <person name="Mikhailova N."/>
            <person name="Liberton M."/>
            <person name="Stoeckel J."/>
            <person name="Banerjee A."/>
            <person name="Singh A."/>
            <person name="Page L."/>
            <person name="Sato H."/>
            <person name="Zhao L."/>
            <person name="Sherman L."/>
            <person name="Pakrasi H."/>
            <person name="Richardson P."/>
        </authorList>
    </citation>
    <scope>NUCLEOTIDE SEQUENCE</scope>
    <source>
        <strain evidence="1">PCC 7424</strain>
        <plasmid evidence="1">pP742401</plasmid>
    </source>
</reference>
<evidence type="ECO:0000313" key="2">
    <source>
        <dbReference type="EMBL" id="ACK74039.1"/>
    </source>
</evidence>
<dbReference type="EMBL" id="CP001293">
    <property type="protein sequence ID" value="ACK74039.1"/>
    <property type="molecule type" value="Genomic_DNA"/>
</dbReference>
<name>B7KLR8_GLOC7</name>